<dbReference type="EC" id="2.3.1.241" evidence="7"/>
<keyword evidence="5" id="KW-0472">Membrane</keyword>
<evidence type="ECO:0000256" key="5">
    <source>
        <dbReference type="ARBA" id="ARBA00023136"/>
    </source>
</evidence>
<dbReference type="InterPro" id="IPR004960">
    <property type="entry name" value="LipA_acyltrans"/>
</dbReference>
<dbReference type="PIRSF" id="PIRSF026649">
    <property type="entry name" value="MsbB"/>
    <property type="match status" value="1"/>
</dbReference>
<keyword evidence="2" id="KW-1003">Cell membrane</keyword>
<evidence type="ECO:0000256" key="6">
    <source>
        <dbReference type="ARBA" id="ARBA00023315"/>
    </source>
</evidence>
<proteinExistence type="predicted"/>
<protein>
    <submittedName>
        <fullName evidence="7">Lipid A biosynthesis lauroyl acyltransferase</fullName>
        <ecNumber evidence="7">2.3.1.241</ecNumber>
    </submittedName>
</protein>
<evidence type="ECO:0000256" key="4">
    <source>
        <dbReference type="ARBA" id="ARBA00022679"/>
    </source>
</evidence>
<gene>
    <name evidence="7" type="ORF">MNBD_GAMMA19-1580</name>
</gene>
<evidence type="ECO:0000313" key="7">
    <source>
        <dbReference type="EMBL" id="VAX02945.1"/>
    </source>
</evidence>
<name>A0A3B1B9F8_9ZZZZ</name>
<dbReference type="GO" id="GO:1901137">
    <property type="term" value="P:carbohydrate derivative biosynthetic process"/>
    <property type="evidence" value="ECO:0007669"/>
    <property type="project" value="UniProtKB-ARBA"/>
</dbReference>
<dbReference type="PANTHER" id="PTHR30606">
    <property type="entry name" value="LIPID A BIOSYNTHESIS LAUROYL ACYLTRANSFERASE"/>
    <property type="match status" value="1"/>
</dbReference>
<dbReference type="AlphaFoldDB" id="A0A3B1B9F8"/>
<accession>A0A3B1B9F8</accession>
<evidence type="ECO:0000256" key="3">
    <source>
        <dbReference type="ARBA" id="ARBA00022519"/>
    </source>
</evidence>
<feature type="non-terminal residue" evidence="7">
    <location>
        <position position="285"/>
    </location>
</feature>
<dbReference type="PANTHER" id="PTHR30606:SF10">
    <property type="entry name" value="PHOSPHATIDYLINOSITOL MANNOSIDE ACYLTRANSFERASE"/>
    <property type="match status" value="1"/>
</dbReference>
<reference evidence="7" key="1">
    <citation type="submission" date="2018-06" db="EMBL/GenBank/DDBJ databases">
        <authorList>
            <person name="Zhirakovskaya E."/>
        </authorList>
    </citation>
    <scope>NUCLEOTIDE SEQUENCE</scope>
</reference>
<dbReference type="GO" id="GO:0008610">
    <property type="term" value="P:lipid biosynthetic process"/>
    <property type="evidence" value="ECO:0007669"/>
    <property type="project" value="UniProtKB-ARBA"/>
</dbReference>
<dbReference type="CDD" id="cd07984">
    <property type="entry name" value="LPLAT_LABLAT-like"/>
    <property type="match status" value="1"/>
</dbReference>
<keyword evidence="6 7" id="KW-0012">Acyltransferase</keyword>
<dbReference type="GO" id="GO:0008913">
    <property type="term" value="F:Kdo2-lipid IVA acyltransferase activity"/>
    <property type="evidence" value="ECO:0007669"/>
    <property type="project" value="UniProtKB-EC"/>
</dbReference>
<dbReference type="EMBL" id="UOFV01000358">
    <property type="protein sequence ID" value="VAX02945.1"/>
    <property type="molecule type" value="Genomic_DNA"/>
</dbReference>
<evidence type="ECO:0000256" key="1">
    <source>
        <dbReference type="ARBA" id="ARBA00004533"/>
    </source>
</evidence>
<sequence>MRIIVIKLLLRLTSLLPLPASHALGAGLGSLLNRFNNQMRHVARCNIDRCFPEWTPQQRSQLVRENLQETTKAALETGGLWLWPAENILAKIQDVSGASLLKEAMASGKGVILAAPHLGAWEVAGLYCSRCGPMTTLYRPPRIQELDSLMRNARERAGATLARTDAGGVRTLYKALGRGELVAILPDQEPDQTSGVFAPFFGVQANTMTLISRLAAKTGAMVFMIYAERLPKGRGYHLHIQKTGAPLIEGDDVQKATHLNQAIEQCVLQCPAQYQWAYKRFKTRP</sequence>
<keyword evidence="4 7" id="KW-0808">Transferase</keyword>
<organism evidence="7">
    <name type="scientific">hydrothermal vent metagenome</name>
    <dbReference type="NCBI Taxonomy" id="652676"/>
    <lineage>
        <taxon>unclassified sequences</taxon>
        <taxon>metagenomes</taxon>
        <taxon>ecological metagenomes</taxon>
    </lineage>
</organism>
<dbReference type="Pfam" id="PF03279">
    <property type="entry name" value="Lip_A_acyltrans"/>
    <property type="match status" value="1"/>
</dbReference>
<keyword evidence="3" id="KW-0997">Cell inner membrane</keyword>
<evidence type="ECO:0000256" key="2">
    <source>
        <dbReference type="ARBA" id="ARBA00022475"/>
    </source>
</evidence>
<comment type="subcellular location">
    <subcellularLocation>
        <location evidence="1">Cell inner membrane</location>
    </subcellularLocation>
</comment>
<dbReference type="GO" id="GO:0005886">
    <property type="term" value="C:plasma membrane"/>
    <property type="evidence" value="ECO:0007669"/>
    <property type="project" value="UniProtKB-SubCell"/>
</dbReference>